<gene>
    <name evidence="1" type="ORF">BJ138DRAFT_985634</name>
</gene>
<organism evidence="1 2">
    <name type="scientific">Hygrophoropsis aurantiaca</name>
    <dbReference type="NCBI Taxonomy" id="72124"/>
    <lineage>
        <taxon>Eukaryota</taxon>
        <taxon>Fungi</taxon>
        <taxon>Dikarya</taxon>
        <taxon>Basidiomycota</taxon>
        <taxon>Agaricomycotina</taxon>
        <taxon>Agaricomycetes</taxon>
        <taxon>Agaricomycetidae</taxon>
        <taxon>Boletales</taxon>
        <taxon>Coniophorineae</taxon>
        <taxon>Hygrophoropsidaceae</taxon>
        <taxon>Hygrophoropsis</taxon>
    </lineage>
</organism>
<keyword evidence="2" id="KW-1185">Reference proteome</keyword>
<evidence type="ECO:0000313" key="2">
    <source>
        <dbReference type="Proteomes" id="UP000790377"/>
    </source>
</evidence>
<proteinExistence type="predicted"/>
<protein>
    <submittedName>
        <fullName evidence="1">Uncharacterized protein</fullName>
    </submittedName>
</protein>
<accession>A0ACB7ZRA1</accession>
<feature type="non-terminal residue" evidence="1">
    <location>
        <position position="1"/>
    </location>
</feature>
<sequence length="55" mass="6687">PTFDPDLLRAYIKKLLFTNIHHTSWTPDRDQVKAWMKEISQRVKERMLEIQPHNL</sequence>
<name>A0ACB7ZRA1_9AGAM</name>
<dbReference type="Proteomes" id="UP000790377">
    <property type="component" value="Unassembled WGS sequence"/>
</dbReference>
<feature type="non-terminal residue" evidence="1">
    <location>
        <position position="55"/>
    </location>
</feature>
<dbReference type="EMBL" id="MU269039">
    <property type="protein sequence ID" value="KAH7903338.1"/>
    <property type="molecule type" value="Genomic_DNA"/>
</dbReference>
<reference evidence="1" key="1">
    <citation type="journal article" date="2021" name="New Phytol.">
        <title>Evolutionary innovations through gain and loss of genes in the ectomycorrhizal Boletales.</title>
        <authorList>
            <person name="Wu G."/>
            <person name="Miyauchi S."/>
            <person name="Morin E."/>
            <person name="Kuo A."/>
            <person name="Drula E."/>
            <person name="Varga T."/>
            <person name="Kohler A."/>
            <person name="Feng B."/>
            <person name="Cao Y."/>
            <person name="Lipzen A."/>
            <person name="Daum C."/>
            <person name="Hundley H."/>
            <person name="Pangilinan J."/>
            <person name="Johnson J."/>
            <person name="Barry K."/>
            <person name="LaButti K."/>
            <person name="Ng V."/>
            <person name="Ahrendt S."/>
            <person name="Min B."/>
            <person name="Choi I.G."/>
            <person name="Park H."/>
            <person name="Plett J.M."/>
            <person name="Magnuson J."/>
            <person name="Spatafora J.W."/>
            <person name="Nagy L.G."/>
            <person name="Henrissat B."/>
            <person name="Grigoriev I.V."/>
            <person name="Yang Z.L."/>
            <person name="Xu J."/>
            <person name="Martin F.M."/>
        </authorList>
    </citation>
    <scope>NUCLEOTIDE SEQUENCE</scope>
    <source>
        <strain evidence="1">ATCC 28755</strain>
    </source>
</reference>
<evidence type="ECO:0000313" key="1">
    <source>
        <dbReference type="EMBL" id="KAH7903338.1"/>
    </source>
</evidence>
<comment type="caution">
    <text evidence="1">The sequence shown here is derived from an EMBL/GenBank/DDBJ whole genome shotgun (WGS) entry which is preliminary data.</text>
</comment>